<keyword evidence="1" id="KW-0732">Signal</keyword>
<keyword evidence="3" id="KW-1185">Reference proteome</keyword>
<evidence type="ECO:0000313" key="2">
    <source>
        <dbReference type="EMBL" id="EIM80451.1"/>
    </source>
</evidence>
<dbReference type="AlphaFoldDB" id="R7RYG8"/>
<dbReference type="RefSeq" id="XP_007310571.1">
    <property type="nucleotide sequence ID" value="XM_007310509.1"/>
</dbReference>
<dbReference type="GeneID" id="18795823"/>
<feature type="chain" id="PRO_5004443688" evidence="1">
    <location>
        <begin position="24"/>
        <end position="433"/>
    </location>
</feature>
<protein>
    <submittedName>
        <fullName evidence="2">Uncharacterized protein</fullName>
    </submittedName>
</protein>
<dbReference type="EMBL" id="JH687398">
    <property type="protein sequence ID" value="EIM80451.1"/>
    <property type="molecule type" value="Genomic_DNA"/>
</dbReference>
<proteinExistence type="predicted"/>
<evidence type="ECO:0000256" key="1">
    <source>
        <dbReference type="SAM" id="SignalP"/>
    </source>
</evidence>
<accession>R7RYG8</accession>
<organism evidence="2 3">
    <name type="scientific">Stereum hirsutum (strain FP-91666)</name>
    <name type="common">White-rot fungus</name>
    <dbReference type="NCBI Taxonomy" id="721885"/>
    <lineage>
        <taxon>Eukaryota</taxon>
        <taxon>Fungi</taxon>
        <taxon>Dikarya</taxon>
        <taxon>Basidiomycota</taxon>
        <taxon>Agaricomycotina</taxon>
        <taxon>Agaricomycetes</taxon>
        <taxon>Russulales</taxon>
        <taxon>Stereaceae</taxon>
        <taxon>Stereum</taxon>
    </lineage>
</organism>
<dbReference type="Proteomes" id="UP000053927">
    <property type="component" value="Unassembled WGS sequence"/>
</dbReference>
<name>R7RYG8_STEHR</name>
<sequence length="433" mass="48135">MSPSTRISAFFGTVATFLCLNKASEITDTQIIQNQAKVETQPVGIKIECPAFKVAPHIAESVVLDRGKYSIPCPLQAKLLPIKTRADKKRSKTNVFTLFDRTDNKTTRSQSTPAISVDSFTLRTAVDSVSSRGYPESINSLRTVANPVRPFVSKRQSTPFSFARAKETSLEGAKEYLEYPADILRNEYDGFDHYNAPCRGFEHAPISEGQWLCGSNIPSPDLPHTPIPPRNSYIPPPALNYGPNTYNPCLYDVGHARACADATYGHLQSTCPGLTTIAANERLLKINGSWYIVTSIPLVPGHYLYTRQTLWTPDIPAFPHGHEVKRCRTDGESFFGLSPEVMGGGQCGENDNCEFAVKRHGLWHVVTMDPTHADVNERRSGLLEMVSEWTKEETNELDKEAFEVFGGGECRAKVNEIDREAMVASKTWLRTVF</sequence>
<gene>
    <name evidence="2" type="ORF">STEHIDRAFT_115887</name>
</gene>
<evidence type="ECO:0000313" key="3">
    <source>
        <dbReference type="Proteomes" id="UP000053927"/>
    </source>
</evidence>
<reference evidence="3" key="1">
    <citation type="journal article" date="2012" name="Science">
        <title>The Paleozoic origin of enzymatic lignin decomposition reconstructed from 31 fungal genomes.</title>
        <authorList>
            <person name="Floudas D."/>
            <person name="Binder M."/>
            <person name="Riley R."/>
            <person name="Barry K."/>
            <person name="Blanchette R.A."/>
            <person name="Henrissat B."/>
            <person name="Martinez A.T."/>
            <person name="Otillar R."/>
            <person name="Spatafora J.W."/>
            <person name="Yadav J.S."/>
            <person name="Aerts A."/>
            <person name="Benoit I."/>
            <person name="Boyd A."/>
            <person name="Carlson A."/>
            <person name="Copeland A."/>
            <person name="Coutinho P.M."/>
            <person name="de Vries R.P."/>
            <person name="Ferreira P."/>
            <person name="Findley K."/>
            <person name="Foster B."/>
            <person name="Gaskell J."/>
            <person name="Glotzer D."/>
            <person name="Gorecki P."/>
            <person name="Heitman J."/>
            <person name="Hesse C."/>
            <person name="Hori C."/>
            <person name="Igarashi K."/>
            <person name="Jurgens J.A."/>
            <person name="Kallen N."/>
            <person name="Kersten P."/>
            <person name="Kohler A."/>
            <person name="Kuees U."/>
            <person name="Kumar T.K.A."/>
            <person name="Kuo A."/>
            <person name="LaButti K."/>
            <person name="Larrondo L.F."/>
            <person name="Lindquist E."/>
            <person name="Ling A."/>
            <person name="Lombard V."/>
            <person name="Lucas S."/>
            <person name="Lundell T."/>
            <person name="Martin R."/>
            <person name="McLaughlin D.J."/>
            <person name="Morgenstern I."/>
            <person name="Morin E."/>
            <person name="Murat C."/>
            <person name="Nagy L.G."/>
            <person name="Nolan M."/>
            <person name="Ohm R.A."/>
            <person name="Patyshakuliyeva A."/>
            <person name="Rokas A."/>
            <person name="Ruiz-Duenas F.J."/>
            <person name="Sabat G."/>
            <person name="Salamov A."/>
            <person name="Samejima M."/>
            <person name="Schmutz J."/>
            <person name="Slot J.C."/>
            <person name="St John F."/>
            <person name="Stenlid J."/>
            <person name="Sun H."/>
            <person name="Sun S."/>
            <person name="Syed K."/>
            <person name="Tsang A."/>
            <person name="Wiebenga A."/>
            <person name="Young D."/>
            <person name="Pisabarro A."/>
            <person name="Eastwood D.C."/>
            <person name="Martin F."/>
            <person name="Cullen D."/>
            <person name="Grigoriev I.V."/>
            <person name="Hibbett D.S."/>
        </authorList>
    </citation>
    <scope>NUCLEOTIDE SEQUENCE [LARGE SCALE GENOMIC DNA]</scope>
    <source>
        <strain evidence="3">FP-91666</strain>
    </source>
</reference>
<dbReference type="KEGG" id="shs:STEHIDRAFT_115887"/>
<feature type="signal peptide" evidence="1">
    <location>
        <begin position="1"/>
        <end position="23"/>
    </location>
</feature>